<keyword evidence="3" id="KW-1185">Reference proteome</keyword>
<keyword evidence="1" id="KW-1133">Transmembrane helix</keyword>
<organism evidence="2 3">
    <name type="scientific">Mycena pura</name>
    <dbReference type="NCBI Taxonomy" id="153505"/>
    <lineage>
        <taxon>Eukaryota</taxon>
        <taxon>Fungi</taxon>
        <taxon>Dikarya</taxon>
        <taxon>Basidiomycota</taxon>
        <taxon>Agaricomycotina</taxon>
        <taxon>Agaricomycetes</taxon>
        <taxon>Agaricomycetidae</taxon>
        <taxon>Agaricales</taxon>
        <taxon>Marasmiineae</taxon>
        <taxon>Mycenaceae</taxon>
        <taxon>Mycena</taxon>
    </lineage>
</organism>
<sequence>RIVAFALRAILVASKSQADNLGVIIADEILFGVGFSALLYSAYMLVLDHEIISAPTYGVAPPDEHLPLVLKLTRSRRLFRVTLLAGVVLGIIGSSNATSSNAHKAATSTTLRRVGTVLFRVLTIVQDGPHVREQRAQQRVLIQYRRVGDQHGRCILCAISVCLLVREAFLVARLGSAATQNRELLWYPLVALPEVLAVCCFAVSGSPPAR</sequence>
<evidence type="ECO:0000313" key="2">
    <source>
        <dbReference type="EMBL" id="KAJ7196700.1"/>
    </source>
</evidence>
<gene>
    <name evidence="2" type="ORF">GGX14DRAFT_672358</name>
</gene>
<name>A0AAD6Y8U0_9AGAR</name>
<dbReference type="EMBL" id="JARJCW010000082">
    <property type="protein sequence ID" value="KAJ7196700.1"/>
    <property type="molecule type" value="Genomic_DNA"/>
</dbReference>
<feature type="non-terminal residue" evidence="2">
    <location>
        <position position="210"/>
    </location>
</feature>
<dbReference type="AlphaFoldDB" id="A0AAD6Y8U0"/>
<evidence type="ECO:0000256" key="1">
    <source>
        <dbReference type="SAM" id="Phobius"/>
    </source>
</evidence>
<protein>
    <submittedName>
        <fullName evidence="2">Uncharacterized protein</fullName>
    </submittedName>
</protein>
<keyword evidence="1" id="KW-0812">Transmembrane</keyword>
<feature type="transmembrane region" description="Helical" evidence="1">
    <location>
        <begin position="150"/>
        <end position="172"/>
    </location>
</feature>
<evidence type="ECO:0000313" key="3">
    <source>
        <dbReference type="Proteomes" id="UP001219525"/>
    </source>
</evidence>
<dbReference type="Proteomes" id="UP001219525">
    <property type="component" value="Unassembled WGS sequence"/>
</dbReference>
<feature type="transmembrane region" description="Helical" evidence="1">
    <location>
        <begin position="78"/>
        <end position="97"/>
    </location>
</feature>
<keyword evidence="1" id="KW-0472">Membrane</keyword>
<reference evidence="2" key="1">
    <citation type="submission" date="2023-03" db="EMBL/GenBank/DDBJ databases">
        <title>Massive genome expansion in bonnet fungi (Mycena s.s.) driven by repeated elements and novel gene families across ecological guilds.</title>
        <authorList>
            <consortium name="Lawrence Berkeley National Laboratory"/>
            <person name="Harder C.B."/>
            <person name="Miyauchi S."/>
            <person name="Viragh M."/>
            <person name="Kuo A."/>
            <person name="Thoen E."/>
            <person name="Andreopoulos B."/>
            <person name="Lu D."/>
            <person name="Skrede I."/>
            <person name="Drula E."/>
            <person name="Henrissat B."/>
            <person name="Morin E."/>
            <person name="Kohler A."/>
            <person name="Barry K."/>
            <person name="LaButti K."/>
            <person name="Morin E."/>
            <person name="Salamov A."/>
            <person name="Lipzen A."/>
            <person name="Mereny Z."/>
            <person name="Hegedus B."/>
            <person name="Baldrian P."/>
            <person name="Stursova M."/>
            <person name="Weitz H."/>
            <person name="Taylor A."/>
            <person name="Grigoriev I.V."/>
            <person name="Nagy L.G."/>
            <person name="Martin F."/>
            <person name="Kauserud H."/>
        </authorList>
    </citation>
    <scope>NUCLEOTIDE SEQUENCE</scope>
    <source>
        <strain evidence="2">9144</strain>
    </source>
</reference>
<accession>A0AAD6Y8U0</accession>
<feature type="non-terminal residue" evidence="2">
    <location>
        <position position="1"/>
    </location>
</feature>
<comment type="caution">
    <text evidence="2">The sequence shown here is derived from an EMBL/GenBank/DDBJ whole genome shotgun (WGS) entry which is preliminary data.</text>
</comment>
<proteinExistence type="predicted"/>
<feature type="transmembrane region" description="Helical" evidence="1">
    <location>
        <begin position="28"/>
        <end position="47"/>
    </location>
</feature>
<feature type="transmembrane region" description="Helical" evidence="1">
    <location>
        <begin position="184"/>
        <end position="204"/>
    </location>
</feature>